<dbReference type="EMBL" id="MEHJ01000002">
    <property type="protein sequence ID" value="OEJ21654.1"/>
    <property type="molecule type" value="Genomic_DNA"/>
</dbReference>
<feature type="transmembrane region" description="Helical" evidence="1">
    <location>
        <begin position="30"/>
        <end position="55"/>
    </location>
</feature>
<sequence length="180" mass="20221">MTLELEQRLVFKKPAVAQQPSTRLYAMDGVTAGTVLALIGVLLGTAGTLVGQYLATRVEVQRDRRQRTDAERAERKEAILGFLAAAQRVELILDRRELGLPTSEDPADEKLHDLWLAKKAVELACAHETAQAAHDYTTVLHTHMRNTVSSEQNPGKREYRYTFMEAARNALESGRPRIRR</sequence>
<organism evidence="2 3">
    <name type="scientific">Streptomyces agglomeratus</name>
    <dbReference type="NCBI Taxonomy" id="285458"/>
    <lineage>
        <taxon>Bacteria</taxon>
        <taxon>Bacillati</taxon>
        <taxon>Actinomycetota</taxon>
        <taxon>Actinomycetes</taxon>
        <taxon>Kitasatosporales</taxon>
        <taxon>Streptomycetaceae</taxon>
        <taxon>Streptomyces</taxon>
    </lineage>
</organism>
<dbReference type="OrthoDB" id="4553636at2"/>
<dbReference type="Proteomes" id="UP000095759">
    <property type="component" value="Unassembled WGS sequence"/>
</dbReference>
<proteinExistence type="predicted"/>
<name>A0A1E5NZF4_9ACTN</name>
<keyword evidence="1" id="KW-0472">Membrane</keyword>
<keyword evidence="1" id="KW-0812">Transmembrane</keyword>
<keyword evidence="1" id="KW-1133">Transmembrane helix</keyword>
<accession>A0A1E5NZF4</accession>
<protein>
    <submittedName>
        <fullName evidence="2">Uncharacterized protein</fullName>
    </submittedName>
</protein>
<gene>
    <name evidence="2" type="ORF">AS594_39765</name>
</gene>
<evidence type="ECO:0000256" key="1">
    <source>
        <dbReference type="SAM" id="Phobius"/>
    </source>
</evidence>
<evidence type="ECO:0000313" key="3">
    <source>
        <dbReference type="Proteomes" id="UP000095759"/>
    </source>
</evidence>
<evidence type="ECO:0000313" key="2">
    <source>
        <dbReference type="EMBL" id="OEJ21654.1"/>
    </source>
</evidence>
<dbReference type="AlphaFoldDB" id="A0A1E5NZF4"/>
<reference evidence="2 3" key="1">
    <citation type="submission" date="2016-08" db="EMBL/GenBank/DDBJ databases">
        <title>Complete genome sequence of Streptomyces agglomeratus strain 6-3-2, a novel anti-MRSA actinomycete isolated from Wuli of Tebit, China.</title>
        <authorList>
            <person name="Chen X."/>
        </authorList>
    </citation>
    <scope>NUCLEOTIDE SEQUENCE [LARGE SCALE GENOMIC DNA]</scope>
    <source>
        <strain evidence="2 3">6-3-2</strain>
    </source>
</reference>
<dbReference type="RefSeq" id="WP_069931455.1">
    <property type="nucleotide sequence ID" value="NZ_MEHI01000006.1"/>
</dbReference>
<comment type="caution">
    <text evidence="2">The sequence shown here is derived from an EMBL/GenBank/DDBJ whole genome shotgun (WGS) entry which is preliminary data.</text>
</comment>
<keyword evidence="3" id="KW-1185">Reference proteome</keyword>